<proteinExistence type="predicted"/>
<gene>
    <name evidence="1" type="ORF">EVG20_g11333</name>
</gene>
<name>A0A4Y9XM12_9AGAM</name>
<organism evidence="1 2">
    <name type="scientific">Dentipellis fragilis</name>
    <dbReference type="NCBI Taxonomy" id="205917"/>
    <lineage>
        <taxon>Eukaryota</taxon>
        <taxon>Fungi</taxon>
        <taxon>Dikarya</taxon>
        <taxon>Basidiomycota</taxon>
        <taxon>Agaricomycotina</taxon>
        <taxon>Agaricomycetes</taxon>
        <taxon>Russulales</taxon>
        <taxon>Hericiaceae</taxon>
        <taxon>Dentipellis</taxon>
    </lineage>
</organism>
<comment type="caution">
    <text evidence="1">The sequence shown here is derived from an EMBL/GenBank/DDBJ whole genome shotgun (WGS) entry which is preliminary data.</text>
</comment>
<reference evidence="1 2" key="1">
    <citation type="submission" date="2019-02" db="EMBL/GenBank/DDBJ databases">
        <title>Genome sequencing of the rare red list fungi Dentipellis fragilis.</title>
        <authorList>
            <person name="Buettner E."/>
            <person name="Kellner H."/>
        </authorList>
    </citation>
    <scope>NUCLEOTIDE SEQUENCE [LARGE SCALE GENOMIC DNA]</scope>
    <source>
        <strain evidence="1 2">DSM 105465</strain>
    </source>
</reference>
<sequence>MQVRLACEIGIEASSCVRDQEPKTAGINNVNTVKHRDCIQVSADALVTFEDTNSTPDTSWGAGMGTGEGVGATSEMLQLAAAKKDVAP</sequence>
<dbReference type="EMBL" id="SEOQ01001704">
    <property type="protein sequence ID" value="TFY50778.1"/>
    <property type="molecule type" value="Genomic_DNA"/>
</dbReference>
<protein>
    <submittedName>
        <fullName evidence="1">Uncharacterized protein</fullName>
    </submittedName>
</protein>
<dbReference type="Proteomes" id="UP000298327">
    <property type="component" value="Unassembled WGS sequence"/>
</dbReference>
<evidence type="ECO:0000313" key="1">
    <source>
        <dbReference type="EMBL" id="TFY50778.1"/>
    </source>
</evidence>
<accession>A0A4Y9XM12</accession>
<keyword evidence="2" id="KW-1185">Reference proteome</keyword>
<dbReference type="AlphaFoldDB" id="A0A4Y9XM12"/>
<evidence type="ECO:0000313" key="2">
    <source>
        <dbReference type="Proteomes" id="UP000298327"/>
    </source>
</evidence>